<gene>
    <name evidence="1" type="ORF">E2C01_087562</name>
</gene>
<keyword evidence="2" id="KW-1185">Reference proteome</keyword>
<sequence length="108" mass="11586">MTENVCGFIGVEMISERESFTLYAEVILLPCPASRCPAGTVGLEIQSDPALQNGATEITAGSVEDTEDYGGWPAGSKRSRERGWAWMDVGFGYGVVINCGLRLSVHVT</sequence>
<proteinExistence type="predicted"/>
<comment type="caution">
    <text evidence="1">The sequence shown here is derived from an EMBL/GenBank/DDBJ whole genome shotgun (WGS) entry which is preliminary data.</text>
</comment>
<dbReference type="Proteomes" id="UP000324222">
    <property type="component" value="Unassembled WGS sequence"/>
</dbReference>
<dbReference type="EMBL" id="VSRR010091386">
    <property type="protein sequence ID" value="MPC92471.1"/>
    <property type="molecule type" value="Genomic_DNA"/>
</dbReference>
<evidence type="ECO:0000313" key="1">
    <source>
        <dbReference type="EMBL" id="MPC92471.1"/>
    </source>
</evidence>
<evidence type="ECO:0000313" key="2">
    <source>
        <dbReference type="Proteomes" id="UP000324222"/>
    </source>
</evidence>
<organism evidence="1 2">
    <name type="scientific">Portunus trituberculatus</name>
    <name type="common">Swimming crab</name>
    <name type="synonym">Neptunus trituberculatus</name>
    <dbReference type="NCBI Taxonomy" id="210409"/>
    <lineage>
        <taxon>Eukaryota</taxon>
        <taxon>Metazoa</taxon>
        <taxon>Ecdysozoa</taxon>
        <taxon>Arthropoda</taxon>
        <taxon>Crustacea</taxon>
        <taxon>Multicrustacea</taxon>
        <taxon>Malacostraca</taxon>
        <taxon>Eumalacostraca</taxon>
        <taxon>Eucarida</taxon>
        <taxon>Decapoda</taxon>
        <taxon>Pleocyemata</taxon>
        <taxon>Brachyura</taxon>
        <taxon>Eubrachyura</taxon>
        <taxon>Portunoidea</taxon>
        <taxon>Portunidae</taxon>
        <taxon>Portuninae</taxon>
        <taxon>Portunus</taxon>
    </lineage>
</organism>
<reference evidence="1 2" key="1">
    <citation type="submission" date="2019-05" db="EMBL/GenBank/DDBJ databases">
        <title>Another draft genome of Portunus trituberculatus and its Hox gene families provides insights of decapod evolution.</title>
        <authorList>
            <person name="Jeong J.-H."/>
            <person name="Song I."/>
            <person name="Kim S."/>
            <person name="Choi T."/>
            <person name="Kim D."/>
            <person name="Ryu S."/>
            <person name="Kim W."/>
        </authorList>
    </citation>
    <scope>NUCLEOTIDE SEQUENCE [LARGE SCALE GENOMIC DNA]</scope>
    <source>
        <tissue evidence="1">Muscle</tissue>
    </source>
</reference>
<name>A0A5B7J3P6_PORTR</name>
<dbReference type="AlphaFoldDB" id="A0A5B7J3P6"/>
<accession>A0A5B7J3P6</accession>
<protein>
    <submittedName>
        <fullName evidence="1">Uncharacterized protein</fullName>
    </submittedName>
</protein>